<evidence type="ECO:0000256" key="2">
    <source>
        <dbReference type="ARBA" id="ARBA00022898"/>
    </source>
</evidence>
<dbReference type="EMBL" id="CP095043">
    <property type="protein sequence ID" value="UOQ59312.1"/>
    <property type="molecule type" value="Genomic_DNA"/>
</dbReference>
<dbReference type="InterPro" id="IPR000634">
    <property type="entry name" value="Ser/Thr_deHydtase_PyrdxlP-BS"/>
</dbReference>
<dbReference type="InterPro" id="IPR050147">
    <property type="entry name" value="Ser/Thr_Dehydratase"/>
</dbReference>
<dbReference type="SUPFAM" id="SSF53686">
    <property type="entry name" value="Tryptophan synthase beta subunit-like PLP-dependent enzymes"/>
    <property type="match status" value="1"/>
</dbReference>
<feature type="region of interest" description="Disordered" evidence="4">
    <location>
        <begin position="322"/>
        <end position="344"/>
    </location>
</feature>
<evidence type="ECO:0000256" key="4">
    <source>
        <dbReference type="SAM" id="MobiDB-lite"/>
    </source>
</evidence>
<dbReference type="Proteomes" id="UP000831775">
    <property type="component" value="Chromosome"/>
</dbReference>
<reference evidence="6 7" key="1">
    <citation type="submission" date="2022-04" db="EMBL/GenBank/DDBJ databases">
        <title>Leucobacter sp. isolated from rhizosphere of onion.</title>
        <authorList>
            <person name="Won M."/>
            <person name="Lee C.-M."/>
            <person name="Woen H.-Y."/>
            <person name="Kwon S.-W."/>
        </authorList>
    </citation>
    <scope>NUCLEOTIDE SEQUENCE [LARGE SCALE GENOMIC DNA]</scope>
    <source>
        <strain evidence="6 7">H25R-14</strain>
    </source>
</reference>
<dbReference type="InterPro" id="IPR036052">
    <property type="entry name" value="TrpB-like_PALP_sf"/>
</dbReference>
<dbReference type="InterPro" id="IPR001926">
    <property type="entry name" value="TrpB-like_PALP"/>
</dbReference>
<dbReference type="Pfam" id="PF00291">
    <property type="entry name" value="PALP"/>
    <property type="match status" value="1"/>
</dbReference>
<dbReference type="RefSeq" id="WP_244684246.1">
    <property type="nucleotide sequence ID" value="NZ_CP095043.1"/>
</dbReference>
<evidence type="ECO:0000256" key="1">
    <source>
        <dbReference type="ARBA" id="ARBA00001933"/>
    </source>
</evidence>
<dbReference type="PANTHER" id="PTHR48078:SF6">
    <property type="entry name" value="L-THREONINE DEHYDRATASE CATABOLIC TDCB"/>
    <property type="match status" value="1"/>
</dbReference>
<keyword evidence="7" id="KW-1185">Reference proteome</keyword>
<comment type="cofactor">
    <cofactor evidence="1">
        <name>pyridoxal 5'-phosphate</name>
        <dbReference type="ChEBI" id="CHEBI:597326"/>
    </cofactor>
</comment>
<feature type="domain" description="Tryptophan synthase beta chain-like PALP" evidence="5">
    <location>
        <begin position="22"/>
        <end position="312"/>
    </location>
</feature>
<evidence type="ECO:0000313" key="6">
    <source>
        <dbReference type="EMBL" id="UOQ59312.1"/>
    </source>
</evidence>
<keyword evidence="2" id="KW-0663">Pyridoxal phosphate</keyword>
<evidence type="ECO:0000313" key="7">
    <source>
        <dbReference type="Proteomes" id="UP000831775"/>
    </source>
</evidence>
<evidence type="ECO:0000256" key="3">
    <source>
        <dbReference type="ARBA" id="ARBA00023239"/>
    </source>
</evidence>
<gene>
    <name evidence="6" type="ORF">MUN76_09595</name>
</gene>
<proteinExistence type="predicted"/>
<name>A0ABY4FSQ3_9MICO</name>
<sequence length="344" mass="36267">MTDHLLDLISVDDIVAARRRLSGLIRETPLRAVQLPHDPTTDVLVKCENLQPTGSFKLRGALNALLVALERGPRRGFITYSAGNHGRALAHAAQIAGVPSTVVMPATATEAKVEWTRLAGAEVVVVDPDDIVTRAHAIEDERGLGFIHPFDDRDVIAGQGTVALEILDQLGGGEIDAILVPVGGGGLLAGIARILSDRLPDTRIIGVEPEFAGDLAEGFRTGTRVAWGREQTRRTIADGLRSPQVGALPWAHISALVDDVLTVPEEGILDALRLLAVQTDTVIEPSAAVATAALLHHGDTFRGARVVSLLTGGNVDDASFAKLLGSPAPTQSTPTSSRPEEGRS</sequence>
<evidence type="ECO:0000259" key="5">
    <source>
        <dbReference type="Pfam" id="PF00291"/>
    </source>
</evidence>
<dbReference type="PROSITE" id="PS00165">
    <property type="entry name" value="DEHYDRATASE_SER_THR"/>
    <property type="match status" value="1"/>
</dbReference>
<dbReference type="PANTHER" id="PTHR48078">
    <property type="entry name" value="THREONINE DEHYDRATASE, MITOCHONDRIAL-RELATED"/>
    <property type="match status" value="1"/>
</dbReference>
<dbReference type="CDD" id="cd01562">
    <property type="entry name" value="Thr-dehyd"/>
    <property type="match status" value="1"/>
</dbReference>
<feature type="compositionally biased region" description="Low complexity" evidence="4">
    <location>
        <begin position="326"/>
        <end position="337"/>
    </location>
</feature>
<keyword evidence="3" id="KW-0456">Lyase</keyword>
<organism evidence="6 7">
    <name type="scientific">Leucobacter rhizosphaerae</name>
    <dbReference type="NCBI Taxonomy" id="2932245"/>
    <lineage>
        <taxon>Bacteria</taxon>
        <taxon>Bacillati</taxon>
        <taxon>Actinomycetota</taxon>
        <taxon>Actinomycetes</taxon>
        <taxon>Micrococcales</taxon>
        <taxon>Microbacteriaceae</taxon>
        <taxon>Leucobacter</taxon>
    </lineage>
</organism>
<dbReference type="Gene3D" id="3.40.50.1100">
    <property type="match status" value="2"/>
</dbReference>
<accession>A0ABY4FSQ3</accession>
<protein>
    <submittedName>
        <fullName evidence="6">Threonine/serine dehydratase</fullName>
    </submittedName>
</protein>